<dbReference type="Gene3D" id="3.30.360.10">
    <property type="entry name" value="Dihydrodipicolinate Reductase, domain 2"/>
    <property type="match status" value="1"/>
</dbReference>
<dbReference type="EMBL" id="CAADGH010000051">
    <property type="protein sequence ID" value="VFK76316.1"/>
    <property type="molecule type" value="Genomic_DNA"/>
</dbReference>
<dbReference type="EMBL" id="CAADFQ010000052">
    <property type="protein sequence ID" value="VFK33714.1"/>
    <property type="molecule type" value="Genomic_DNA"/>
</dbReference>
<proteinExistence type="predicted"/>
<dbReference type="InterPro" id="IPR036291">
    <property type="entry name" value="NAD(P)-bd_dom_sf"/>
</dbReference>
<name>A0A450XWM6_9GAMM</name>
<reference evidence="3" key="1">
    <citation type="submission" date="2019-02" db="EMBL/GenBank/DDBJ databases">
        <authorList>
            <person name="Gruber-Vodicka R. H."/>
            <person name="Seah K. B. B."/>
        </authorList>
    </citation>
    <scope>NUCLEOTIDE SEQUENCE</scope>
    <source>
        <strain evidence="4">BECK_BZ198</strain>
        <strain evidence="3">BECK_BZ199</strain>
    </source>
</reference>
<dbReference type="AlphaFoldDB" id="A0A450XWM6"/>
<organism evidence="3">
    <name type="scientific">Candidatus Kentrum sp. MB</name>
    <dbReference type="NCBI Taxonomy" id="2138164"/>
    <lineage>
        <taxon>Bacteria</taxon>
        <taxon>Pseudomonadati</taxon>
        <taxon>Pseudomonadota</taxon>
        <taxon>Gammaproteobacteria</taxon>
        <taxon>Candidatus Kentrum</taxon>
    </lineage>
</organism>
<evidence type="ECO:0000313" key="3">
    <source>
        <dbReference type="EMBL" id="VFK33714.1"/>
    </source>
</evidence>
<dbReference type="GO" id="GO:0000166">
    <property type="term" value="F:nucleotide binding"/>
    <property type="evidence" value="ECO:0007669"/>
    <property type="project" value="InterPro"/>
</dbReference>
<dbReference type="InterPro" id="IPR055170">
    <property type="entry name" value="GFO_IDH_MocA-like_dom"/>
</dbReference>
<dbReference type="InterPro" id="IPR000683">
    <property type="entry name" value="Gfo/Idh/MocA-like_OxRdtase_N"/>
</dbReference>
<dbReference type="SUPFAM" id="SSF51735">
    <property type="entry name" value="NAD(P)-binding Rossmann-fold domains"/>
    <property type="match status" value="1"/>
</dbReference>
<dbReference type="Pfam" id="PF01408">
    <property type="entry name" value="GFO_IDH_MocA"/>
    <property type="match status" value="1"/>
</dbReference>
<evidence type="ECO:0000259" key="2">
    <source>
        <dbReference type="Pfam" id="PF22725"/>
    </source>
</evidence>
<evidence type="ECO:0000313" key="4">
    <source>
        <dbReference type="EMBL" id="VFK76316.1"/>
    </source>
</evidence>
<sequence>MHDSFKLGFIGGGINSAVGDTHFIASQMDGRFKVVAGCFSRHADINLQTGQKWHISAERCYSDMGRFLEEEKDRLDAIVVLTPTPAHVEPVVAALELDYPVICEKALAASVADARRIAEAQREHQGFLAVTYNYTGYPMLRELRHWINQGRLGRLEQIHIEMPQEGFARRNRDGNPIVPQQWRLMDGHIPTISLDLGVHLHHIIAFLSGEKPIELIAVQSSRGRFRQVIDNTICIARYSNGLECGIWFSKAALGYRNGLKVRVFGERGSAEWRQITPENFFYYDDKGRQSIIDRTHVDVSISCLPRYNRFKAGHPAGFIEAFANLYWDIADAIATTQQNGARWSGYVYGVPHATEGLIMLQAMARSSHENKWVNVERPK</sequence>
<gene>
    <name evidence="4" type="ORF">BECKMB1821H_GA0114242_10518</name>
    <name evidence="3" type="ORF">BECKMB1821I_GA0114274_10528</name>
</gene>
<dbReference type="PANTHER" id="PTHR43708">
    <property type="entry name" value="CONSERVED EXPRESSED OXIDOREDUCTASE (EUROFUNG)"/>
    <property type="match status" value="1"/>
</dbReference>
<feature type="domain" description="GFO/IDH/MocA-like oxidoreductase" evidence="2">
    <location>
        <begin position="141"/>
        <end position="271"/>
    </location>
</feature>
<dbReference type="Pfam" id="PF22725">
    <property type="entry name" value="GFO_IDH_MocA_C3"/>
    <property type="match status" value="1"/>
</dbReference>
<dbReference type="SUPFAM" id="SSF55347">
    <property type="entry name" value="Glyceraldehyde-3-phosphate dehydrogenase-like, C-terminal domain"/>
    <property type="match status" value="1"/>
</dbReference>
<feature type="domain" description="Gfo/Idh/MocA-like oxidoreductase N-terminal" evidence="1">
    <location>
        <begin position="5"/>
        <end position="131"/>
    </location>
</feature>
<dbReference type="PANTHER" id="PTHR43708:SF3">
    <property type="entry name" value="OXIDOREDUCTASE"/>
    <property type="match status" value="1"/>
</dbReference>
<accession>A0A450XWM6</accession>
<evidence type="ECO:0000259" key="1">
    <source>
        <dbReference type="Pfam" id="PF01408"/>
    </source>
</evidence>
<dbReference type="InterPro" id="IPR051317">
    <property type="entry name" value="Gfo/Idh/MocA_oxidoreduct"/>
</dbReference>
<dbReference type="Gene3D" id="3.40.50.720">
    <property type="entry name" value="NAD(P)-binding Rossmann-like Domain"/>
    <property type="match status" value="1"/>
</dbReference>
<protein>
    <submittedName>
        <fullName evidence="3">Predicted dehydrogenase</fullName>
    </submittedName>
</protein>